<proteinExistence type="predicted"/>
<reference evidence="2 3" key="1">
    <citation type="submission" date="2019-03" db="EMBL/GenBank/DDBJ databases">
        <title>Genomics of glacier-inhabiting Cryobacterium strains.</title>
        <authorList>
            <person name="Liu Q."/>
            <person name="Xin Y.-H."/>
        </authorList>
    </citation>
    <scope>NUCLEOTIDE SEQUENCE [LARGE SCALE GENOMIC DNA]</scope>
    <source>
        <strain evidence="2 3">TMT4-23</strain>
    </source>
</reference>
<evidence type="ECO:0000313" key="2">
    <source>
        <dbReference type="EMBL" id="TFC98868.1"/>
    </source>
</evidence>
<feature type="transmembrane region" description="Helical" evidence="1">
    <location>
        <begin position="45"/>
        <end position="63"/>
    </location>
</feature>
<gene>
    <name evidence="2" type="ORF">E3O65_06945</name>
</gene>
<evidence type="ECO:0000256" key="1">
    <source>
        <dbReference type="SAM" id="Phobius"/>
    </source>
</evidence>
<dbReference type="EMBL" id="SOGJ01000018">
    <property type="protein sequence ID" value="TFC98868.1"/>
    <property type="molecule type" value="Genomic_DNA"/>
</dbReference>
<accession>A0ABY2J490</accession>
<keyword evidence="3" id="KW-1185">Reference proteome</keyword>
<comment type="caution">
    <text evidence="2">The sequence shown here is derived from an EMBL/GenBank/DDBJ whole genome shotgun (WGS) entry which is preliminary data.</text>
</comment>
<keyword evidence="1" id="KW-0812">Transmembrane</keyword>
<dbReference type="Gene3D" id="3.30.450.40">
    <property type="match status" value="1"/>
</dbReference>
<feature type="transmembrane region" description="Helical" evidence="1">
    <location>
        <begin position="15"/>
        <end position="33"/>
    </location>
</feature>
<dbReference type="InterPro" id="IPR029016">
    <property type="entry name" value="GAF-like_dom_sf"/>
</dbReference>
<evidence type="ECO:0000313" key="3">
    <source>
        <dbReference type="Proteomes" id="UP000298355"/>
    </source>
</evidence>
<dbReference type="Proteomes" id="UP000298355">
    <property type="component" value="Unassembled WGS sequence"/>
</dbReference>
<sequence length="265" mass="27783">MATGNSATRARSGRVILDVAIPLVLGALGVLIFEAPNILPKATTQLYWAGAGLLVATVALQVFRALRADRLITTTDNEVNDLRIAMKDSIAPVARLLAEMPNLSAGVKRRHVVRVADKVTSVTAYLLLAHIPRVRANVFVLNVAGDELVHESTSGEGDDPGPFAAGTVAGDIALAWTKAGGEPFIVEDTHADPRPGIRNDARYRSFVSVVIRSGDYSYGMLTVDSPVEGSFAEGSTSVEIAKVVAELLAVGYASAYPGVSAGTSS</sequence>
<dbReference type="SUPFAM" id="SSF55781">
    <property type="entry name" value="GAF domain-like"/>
    <property type="match status" value="1"/>
</dbReference>
<organism evidence="2 3">
    <name type="scientific">Cryobacterium breve</name>
    <dbReference type="NCBI Taxonomy" id="1259258"/>
    <lineage>
        <taxon>Bacteria</taxon>
        <taxon>Bacillati</taxon>
        <taxon>Actinomycetota</taxon>
        <taxon>Actinomycetes</taxon>
        <taxon>Micrococcales</taxon>
        <taxon>Microbacteriaceae</taxon>
        <taxon>Cryobacterium</taxon>
    </lineage>
</organism>
<name>A0ABY2J490_9MICO</name>
<dbReference type="RefSeq" id="WP_134363021.1">
    <property type="nucleotide sequence ID" value="NZ_SOGJ01000018.1"/>
</dbReference>
<keyword evidence="1" id="KW-1133">Transmembrane helix</keyword>
<protein>
    <recommendedName>
        <fullName evidence="4">GAF domain-containing protein</fullName>
    </recommendedName>
</protein>
<evidence type="ECO:0008006" key="4">
    <source>
        <dbReference type="Google" id="ProtNLM"/>
    </source>
</evidence>
<keyword evidence="1" id="KW-0472">Membrane</keyword>